<dbReference type="PANTHER" id="PTHR47481:SF21">
    <property type="entry name" value="BASIC-LEUCINE ZIPPER TRANSCRIPTION FACTOR Q-RELATED"/>
    <property type="match status" value="1"/>
</dbReference>
<dbReference type="PANTHER" id="PTHR47481">
    <property type="match status" value="1"/>
</dbReference>
<proteinExistence type="predicted"/>
<gene>
    <name evidence="1" type="ORF">MA16_Dca016152</name>
</gene>
<dbReference type="Pfam" id="PF14223">
    <property type="entry name" value="Retrotran_gag_2"/>
    <property type="match status" value="1"/>
</dbReference>
<dbReference type="AlphaFoldDB" id="A0A2I0WBP5"/>
<keyword evidence="2" id="KW-1185">Reference proteome</keyword>
<evidence type="ECO:0008006" key="3">
    <source>
        <dbReference type="Google" id="ProtNLM"/>
    </source>
</evidence>
<protein>
    <recommendedName>
        <fullName evidence="3">Retrovirus-related Pol polyprotein from transposon TNT 1-94</fullName>
    </recommendedName>
</protein>
<sequence>MKQQNMSEYLNEVKTLVDKIAATRANINKEDIILYSLNGLPPAYQSFKSTIRTMVQPISLDDLYAFLIIEEINLNAEAARQYNPSYQNTALCSNRGRGRRGRGRFSYQNVQSNNQQPQQCQICNKKGHSANNYWHIFNINYIPS</sequence>
<reference evidence="1 2" key="2">
    <citation type="journal article" date="2017" name="Nature">
        <title>The Apostasia genome and the evolution of orchids.</title>
        <authorList>
            <person name="Zhang G.Q."/>
            <person name="Liu K.W."/>
            <person name="Li Z."/>
            <person name="Lohaus R."/>
            <person name="Hsiao Y.Y."/>
            <person name="Niu S.C."/>
            <person name="Wang J.Y."/>
            <person name="Lin Y.C."/>
            <person name="Xu Q."/>
            <person name="Chen L.J."/>
            <person name="Yoshida K."/>
            <person name="Fujiwara S."/>
            <person name="Wang Z.W."/>
            <person name="Zhang Y.Q."/>
            <person name="Mitsuda N."/>
            <person name="Wang M."/>
            <person name="Liu G.H."/>
            <person name="Pecoraro L."/>
            <person name="Huang H.X."/>
            <person name="Xiao X.J."/>
            <person name="Lin M."/>
            <person name="Wu X.Y."/>
            <person name="Wu W.L."/>
            <person name="Chen Y.Y."/>
            <person name="Chang S.B."/>
            <person name="Sakamoto S."/>
            <person name="Ohme-Takagi M."/>
            <person name="Yagi M."/>
            <person name="Zeng S.J."/>
            <person name="Shen C.Y."/>
            <person name="Yeh C.M."/>
            <person name="Luo Y.B."/>
            <person name="Tsai W.C."/>
            <person name="Van de Peer Y."/>
            <person name="Liu Z.J."/>
        </authorList>
    </citation>
    <scope>NUCLEOTIDE SEQUENCE [LARGE SCALE GENOMIC DNA]</scope>
    <source>
        <tissue evidence="1">The whole plant</tissue>
    </source>
</reference>
<evidence type="ECO:0000313" key="1">
    <source>
        <dbReference type="EMBL" id="PKU73085.1"/>
    </source>
</evidence>
<name>A0A2I0WBP5_9ASPA</name>
<accession>A0A2I0WBP5</accession>
<reference evidence="1 2" key="1">
    <citation type="journal article" date="2016" name="Sci. Rep.">
        <title>The Dendrobium catenatum Lindl. genome sequence provides insights into polysaccharide synthase, floral development and adaptive evolution.</title>
        <authorList>
            <person name="Zhang G.Q."/>
            <person name="Xu Q."/>
            <person name="Bian C."/>
            <person name="Tsai W.C."/>
            <person name="Yeh C.M."/>
            <person name="Liu K.W."/>
            <person name="Yoshida K."/>
            <person name="Zhang L.S."/>
            <person name="Chang S.B."/>
            <person name="Chen F."/>
            <person name="Shi Y."/>
            <person name="Su Y.Y."/>
            <person name="Zhang Y.Q."/>
            <person name="Chen L.J."/>
            <person name="Yin Y."/>
            <person name="Lin M."/>
            <person name="Huang H."/>
            <person name="Deng H."/>
            <person name="Wang Z.W."/>
            <person name="Zhu S.L."/>
            <person name="Zhao X."/>
            <person name="Deng C."/>
            <person name="Niu S.C."/>
            <person name="Huang J."/>
            <person name="Wang M."/>
            <person name="Liu G.H."/>
            <person name="Yang H.J."/>
            <person name="Xiao X.J."/>
            <person name="Hsiao Y.Y."/>
            <person name="Wu W.L."/>
            <person name="Chen Y.Y."/>
            <person name="Mitsuda N."/>
            <person name="Ohme-Takagi M."/>
            <person name="Luo Y.B."/>
            <person name="Van de Peer Y."/>
            <person name="Liu Z.J."/>
        </authorList>
    </citation>
    <scope>NUCLEOTIDE SEQUENCE [LARGE SCALE GENOMIC DNA]</scope>
    <source>
        <tissue evidence="1">The whole plant</tissue>
    </source>
</reference>
<dbReference type="Proteomes" id="UP000233837">
    <property type="component" value="Unassembled WGS sequence"/>
</dbReference>
<dbReference type="EMBL" id="KZ502784">
    <property type="protein sequence ID" value="PKU73085.1"/>
    <property type="molecule type" value="Genomic_DNA"/>
</dbReference>
<evidence type="ECO:0000313" key="2">
    <source>
        <dbReference type="Proteomes" id="UP000233837"/>
    </source>
</evidence>
<organism evidence="1 2">
    <name type="scientific">Dendrobium catenatum</name>
    <dbReference type="NCBI Taxonomy" id="906689"/>
    <lineage>
        <taxon>Eukaryota</taxon>
        <taxon>Viridiplantae</taxon>
        <taxon>Streptophyta</taxon>
        <taxon>Embryophyta</taxon>
        <taxon>Tracheophyta</taxon>
        <taxon>Spermatophyta</taxon>
        <taxon>Magnoliopsida</taxon>
        <taxon>Liliopsida</taxon>
        <taxon>Asparagales</taxon>
        <taxon>Orchidaceae</taxon>
        <taxon>Epidendroideae</taxon>
        <taxon>Malaxideae</taxon>
        <taxon>Dendrobiinae</taxon>
        <taxon>Dendrobium</taxon>
    </lineage>
</organism>